<evidence type="ECO:0000313" key="9">
    <source>
        <dbReference type="EMBL" id="OTX90587.1"/>
    </source>
</evidence>
<evidence type="ECO:0000256" key="4">
    <source>
        <dbReference type="ARBA" id="ARBA00022857"/>
    </source>
</evidence>
<dbReference type="CDD" id="cd07079">
    <property type="entry name" value="ALDH_F18-19_ProA-GPR"/>
    <property type="match status" value="1"/>
</dbReference>
<keyword evidence="4 7" id="KW-0521">NADP</keyword>
<evidence type="ECO:0000256" key="5">
    <source>
        <dbReference type="ARBA" id="ARBA00023002"/>
    </source>
</evidence>
<dbReference type="GO" id="GO:0055129">
    <property type="term" value="P:L-proline biosynthetic process"/>
    <property type="evidence" value="ECO:0007669"/>
    <property type="project" value="UniProtKB-UniRule"/>
</dbReference>
<reference evidence="9 10" key="1">
    <citation type="submission" date="2016-10" db="EMBL/GenBank/DDBJ databases">
        <title>Comparative genomics of Bacillus thuringiensis reveals a path to pathogens against multiple invertebrate hosts.</title>
        <authorList>
            <person name="Zheng J."/>
            <person name="Gao Q."/>
            <person name="Liu H."/>
            <person name="Peng D."/>
            <person name="Ruan L."/>
            <person name="Sun M."/>
        </authorList>
    </citation>
    <scope>NUCLEOTIDE SEQUENCE [LARGE SCALE GENOMIC DNA]</scope>
    <source>
        <strain evidence="9">BGSC 4BK1</strain>
    </source>
</reference>
<organism evidence="9 10">
    <name type="scientific">Bacillus wiedmannii</name>
    <dbReference type="NCBI Taxonomy" id="1890302"/>
    <lineage>
        <taxon>Bacteria</taxon>
        <taxon>Bacillati</taxon>
        <taxon>Bacillota</taxon>
        <taxon>Bacilli</taxon>
        <taxon>Bacillales</taxon>
        <taxon>Bacillaceae</taxon>
        <taxon>Bacillus</taxon>
        <taxon>Bacillus cereus group</taxon>
    </lineage>
</organism>
<evidence type="ECO:0000256" key="2">
    <source>
        <dbReference type="ARBA" id="ARBA00022605"/>
    </source>
</evidence>
<dbReference type="EMBL" id="NFDE01000042">
    <property type="protein sequence ID" value="OTX90587.1"/>
    <property type="molecule type" value="Genomic_DNA"/>
</dbReference>
<dbReference type="InterPro" id="IPR016161">
    <property type="entry name" value="Ald_DH/histidinol_DH"/>
</dbReference>
<evidence type="ECO:0000313" key="10">
    <source>
        <dbReference type="Proteomes" id="UP000194945"/>
    </source>
</evidence>
<dbReference type="NCBIfam" id="TIGR00407">
    <property type="entry name" value="proA"/>
    <property type="match status" value="1"/>
</dbReference>
<comment type="similarity">
    <text evidence="7">Belongs to the gamma-glutamyl phosphate reductase family.</text>
</comment>
<dbReference type="NCBIfam" id="NF001221">
    <property type="entry name" value="PRK00197.1"/>
    <property type="match status" value="1"/>
</dbReference>
<evidence type="ECO:0000256" key="7">
    <source>
        <dbReference type="HAMAP-Rule" id="MF_00412"/>
    </source>
</evidence>
<dbReference type="PROSITE" id="PS01223">
    <property type="entry name" value="PROA"/>
    <property type="match status" value="1"/>
</dbReference>
<keyword evidence="3 7" id="KW-0641">Proline biosynthesis</keyword>
<dbReference type="InterPro" id="IPR000965">
    <property type="entry name" value="GPR_dom"/>
</dbReference>
<dbReference type="EC" id="1.2.1.41" evidence="7"/>
<dbReference type="SUPFAM" id="SSF53720">
    <property type="entry name" value="ALDH-like"/>
    <property type="match status" value="1"/>
</dbReference>
<evidence type="ECO:0000256" key="3">
    <source>
        <dbReference type="ARBA" id="ARBA00022650"/>
    </source>
</evidence>
<keyword evidence="5 7" id="KW-0560">Oxidoreductase</keyword>
<comment type="subcellular location">
    <subcellularLocation>
        <location evidence="7">Cytoplasm</location>
    </subcellularLocation>
</comment>
<comment type="caution">
    <text evidence="9">The sequence shown here is derived from an EMBL/GenBank/DDBJ whole genome shotgun (WGS) entry which is preliminary data.</text>
</comment>
<dbReference type="Proteomes" id="UP000194945">
    <property type="component" value="Unassembled WGS sequence"/>
</dbReference>
<dbReference type="GO" id="GO:0005737">
    <property type="term" value="C:cytoplasm"/>
    <property type="evidence" value="ECO:0007669"/>
    <property type="project" value="UniProtKB-SubCell"/>
</dbReference>
<dbReference type="PIRSF" id="PIRSF000151">
    <property type="entry name" value="GPR"/>
    <property type="match status" value="1"/>
</dbReference>
<dbReference type="PANTHER" id="PTHR11063">
    <property type="entry name" value="GLUTAMATE SEMIALDEHYDE DEHYDROGENASE"/>
    <property type="match status" value="1"/>
</dbReference>
<dbReference type="InterPro" id="IPR020593">
    <property type="entry name" value="G-glutamylP_reductase_CS"/>
</dbReference>
<evidence type="ECO:0000256" key="1">
    <source>
        <dbReference type="ARBA" id="ARBA00004985"/>
    </source>
</evidence>
<name>A0A242ZDE0_9BACI</name>
<dbReference type="Gene3D" id="3.40.605.10">
    <property type="entry name" value="Aldehyde Dehydrogenase, Chain A, domain 1"/>
    <property type="match status" value="1"/>
</dbReference>
<dbReference type="InterPro" id="IPR012134">
    <property type="entry name" value="Glu-5-SA_DH"/>
</dbReference>
<dbReference type="InterPro" id="IPR016162">
    <property type="entry name" value="Ald_DH_N"/>
</dbReference>
<dbReference type="RefSeq" id="WP_088080943.1">
    <property type="nucleotide sequence ID" value="NZ_JARMNH010000028.1"/>
</dbReference>
<dbReference type="AlphaFoldDB" id="A0A242ZDE0"/>
<keyword evidence="7" id="KW-0963">Cytoplasm</keyword>
<dbReference type="InterPro" id="IPR016163">
    <property type="entry name" value="Ald_DH_C"/>
</dbReference>
<comment type="pathway">
    <text evidence="1 7">Amino-acid biosynthesis; L-proline biosynthesis; L-glutamate 5-semialdehyde from L-glutamate: step 2/2.</text>
</comment>
<comment type="catalytic activity">
    <reaction evidence="6 7">
        <text>L-glutamate 5-semialdehyde + phosphate + NADP(+) = L-glutamyl 5-phosphate + NADPH + H(+)</text>
        <dbReference type="Rhea" id="RHEA:19541"/>
        <dbReference type="ChEBI" id="CHEBI:15378"/>
        <dbReference type="ChEBI" id="CHEBI:43474"/>
        <dbReference type="ChEBI" id="CHEBI:57783"/>
        <dbReference type="ChEBI" id="CHEBI:58066"/>
        <dbReference type="ChEBI" id="CHEBI:58274"/>
        <dbReference type="ChEBI" id="CHEBI:58349"/>
        <dbReference type="EC" id="1.2.1.41"/>
    </reaction>
</comment>
<dbReference type="UniPathway" id="UPA00098">
    <property type="reaction ID" value="UER00360"/>
</dbReference>
<comment type="function">
    <text evidence="7">Catalyzes the NADPH-dependent reduction of L-glutamate 5-phosphate into L-glutamate 5-semialdehyde and phosphate. The product spontaneously undergoes cyclization to form 1-pyrroline-5-carboxylate.</text>
</comment>
<dbReference type="FunFam" id="3.40.309.10:FF:000006">
    <property type="entry name" value="Gamma-glutamyl phosphate reductase"/>
    <property type="match status" value="1"/>
</dbReference>
<dbReference type="InterPro" id="IPR015590">
    <property type="entry name" value="Aldehyde_DH_dom"/>
</dbReference>
<evidence type="ECO:0000259" key="8">
    <source>
        <dbReference type="Pfam" id="PF00171"/>
    </source>
</evidence>
<dbReference type="Pfam" id="PF00171">
    <property type="entry name" value="Aldedh"/>
    <property type="match status" value="1"/>
</dbReference>
<dbReference type="HAMAP" id="MF_00412">
    <property type="entry name" value="ProA"/>
    <property type="match status" value="1"/>
</dbReference>
<dbReference type="GO" id="GO:0050661">
    <property type="term" value="F:NADP binding"/>
    <property type="evidence" value="ECO:0007669"/>
    <property type="project" value="InterPro"/>
</dbReference>
<gene>
    <name evidence="7" type="primary">proA</name>
    <name evidence="9" type="ORF">BK730_09010</name>
</gene>
<sequence length="415" mass="45741">MNEVLAKGKKAKEIARELVLKSTSQKNEALAAIAERLKVETAYIVEENKRDIEEGKAKGFSDSLLDRLMLTEQRIVDMAEGIKQLIELRDPVGERVSEWERPNGLSIQEMRVPLGVVGMIYEARPNVTVDAATICLKTGNAVILRGSSSAINSNKAIVAVIHRALKQTSWPPESVQLIEDTTRDSAKQLFTLNDYLDVLIPRGGKQLIDTVVREASVPVLETGAGNCHIFIDETANKQMAIDIIINAKTQRPSVCNAIETIILHEKWAQQFGSELFSSLKERGVELRGDQRALAIDSSIVLASEEDWETEFLSLTLAVKVVSSIEEAIYHINTYGSMHSEAIITEDEENVNKFFTSVDAAALYHNASTRFTDGSEFGFGAEIGISTQKLHVRGPMGLPALTSTKYLICGNGQIRK</sequence>
<keyword evidence="2 7" id="KW-0028">Amino-acid biosynthesis</keyword>
<accession>A0A242ZDE0</accession>
<protein>
    <recommendedName>
        <fullName evidence="7">Gamma-glutamyl phosphate reductase</fullName>
        <shortName evidence="7">GPR</shortName>
        <ecNumber evidence="7">1.2.1.41</ecNumber>
    </recommendedName>
    <alternativeName>
        <fullName evidence="7">Glutamate-5-semialdehyde dehydrogenase</fullName>
    </alternativeName>
    <alternativeName>
        <fullName evidence="7">Glutamyl-gamma-semialdehyde dehydrogenase</fullName>
        <shortName evidence="7">GSA dehydrogenase</shortName>
    </alternativeName>
</protein>
<evidence type="ECO:0000256" key="6">
    <source>
        <dbReference type="ARBA" id="ARBA00049024"/>
    </source>
</evidence>
<dbReference type="PANTHER" id="PTHR11063:SF8">
    <property type="entry name" value="DELTA-1-PYRROLINE-5-CARBOXYLATE SYNTHASE"/>
    <property type="match status" value="1"/>
</dbReference>
<dbReference type="Gene3D" id="3.40.309.10">
    <property type="entry name" value="Aldehyde Dehydrogenase, Chain A, domain 2"/>
    <property type="match status" value="1"/>
</dbReference>
<proteinExistence type="inferred from homology"/>
<dbReference type="GO" id="GO:0004350">
    <property type="term" value="F:glutamate-5-semialdehyde dehydrogenase activity"/>
    <property type="evidence" value="ECO:0007669"/>
    <property type="project" value="UniProtKB-UniRule"/>
</dbReference>
<feature type="domain" description="Aldehyde dehydrogenase" evidence="8">
    <location>
        <begin position="13"/>
        <end position="281"/>
    </location>
</feature>